<proteinExistence type="inferred from homology"/>
<dbReference type="GO" id="GO:0005737">
    <property type="term" value="C:cytoplasm"/>
    <property type="evidence" value="ECO:0007669"/>
    <property type="project" value="TreeGrafter"/>
</dbReference>
<reference evidence="7 8" key="1">
    <citation type="submission" date="2014-07" db="EMBL/GenBank/DDBJ databases">
        <authorList>
            <person name="McCorrison J."/>
            <person name="Sanka R."/>
            <person name="Torralba M."/>
            <person name="Gillis M."/>
            <person name="Haft D.H."/>
            <person name="Methe B."/>
            <person name="Sutton G."/>
            <person name="Nelson K.E."/>
        </authorList>
    </citation>
    <scope>NUCLEOTIDE SEQUENCE [LARGE SCALE GENOMIC DNA]</scope>
    <source>
        <strain evidence="7 8">DNF00882</strain>
    </source>
</reference>
<dbReference type="Proteomes" id="UP000029538">
    <property type="component" value="Unassembled WGS sequence"/>
</dbReference>
<dbReference type="PANTHER" id="PTHR13370:SF3">
    <property type="entry name" value="TRNA (GUANINE(10)-N2)-METHYLTRANSFERASE HOMOLOG"/>
    <property type="match status" value="1"/>
</dbReference>
<dbReference type="GO" id="GO:0008170">
    <property type="term" value="F:N-methyltransferase activity"/>
    <property type="evidence" value="ECO:0007669"/>
    <property type="project" value="InterPro"/>
</dbReference>
<dbReference type="InterPro" id="IPR029063">
    <property type="entry name" value="SAM-dependent_MTases_sf"/>
</dbReference>
<dbReference type="Gene3D" id="3.40.50.150">
    <property type="entry name" value="Vaccinia Virus protein VP39"/>
    <property type="match status" value="1"/>
</dbReference>
<evidence type="ECO:0000313" key="8">
    <source>
        <dbReference type="Proteomes" id="UP000029538"/>
    </source>
</evidence>
<dbReference type="GO" id="GO:0032259">
    <property type="term" value="P:methylation"/>
    <property type="evidence" value="ECO:0007669"/>
    <property type="project" value="UniProtKB-KW"/>
</dbReference>
<organism evidence="7 8">
    <name type="scientific">Prevotella disiens DNF00882</name>
    <dbReference type="NCBI Taxonomy" id="1401075"/>
    <lineage>
        <taxon>Bacteria</taxon>
        <taxon>Pseudomonadati</taxon>
        <taxon>Bacteroidota</taxon>
        <taxon>Bacteroidia</taxon>
        <taxon>Bacteroidales</taxon>
        <taxon>Prevotellaceae</taxon>
        <taxon>Prevotella</taxon>
    </lineage>
</organism>
<keyword evidence="3" id="KW-0808">Transferase</keyword>
<dbReference type="Pfam" id="PF01555">
    <property type="entry name" value="N6_N4_Mtase"/>
    <property type="match status" value="1"/>
</dbReference>
<evidence type="ECO:0000256" key="1">
    <source>
        <dbReference type="ARBA" id="ARBA00006594"/>
    </source>
</evidence>
<dbReference type="InterPro" id="IPR001091">
    <property type="entry name" value="RM_Methyltransferase"/>
</dbReference>
<feature type="domain" description="DNA methylase N-4/N-6" evidence="6">
    <location>
        <begin position="24"/>
        <end position="245"/>
    </location>
</feature>
<evidence type="ECO:0000256" key="3">
    <source>
        <dbReference type="ARBA" id="ARBA00022679"/>
    </source>
</evidence>
<gene>
    <name evidence="7" type="ORF">HMPREF0654_01385</name>
</gene>
<accession>A0A096AUH0</accession>
<dbReference type="InterPro" id="IPR002052">
    <property type="entry name" value="DNA_methylase_N6_adenine_CS"/>
</dbReference>
<evidence type="ECO:0000313" key="7">
    <source>
        <dbReference type="EMBL" id="KGF50361.1"/>
    </source>
</evidence>
<comment type="caution">
    <text evidence="7">The sequence shown here is derived from an EMBL/GenBank/DDBJ whole genome shotgun (WGS) entry which is preliminary data.</text>
</comment>
<evidence type="ECO:0000256" key="5">
    <source>
        <dbReference type="SAM" id="MobiDB-lite"/>
    </source>
</evidence>
<dbReference type="PRINTS" id="PR00508">
    <property type="entry name" value="S21N4MTFRASE"/>
</dbReference>
<dbReference type="SUPFAM" id="SSF53335">
    <property type="entry name" value="S-adenosyl-L-methionine-dependent methyltransferases"/>
    <property type="match status" value="1"/>
</dbReference>
<feature type="region of interest" description="Disordered" evidence="5">
    <location>
        <begin position="132"/>
        <end position="152"/>
    </location>
</feature>
<dbReference type="PANTHER" id="PTHR13370">
    <property type="entry name" value="RNA METHYLASE-RELATED"/>
    <property type="match status" value="1"/>
</dbReference>
<dbReference type="GO" id="GO:0003677">
    <property type="term" value="F:DNA binding"/>
    <property type="evidence" value="ECO:0007669"/>
    <property type="project" value="InterPro"/>
</dbReference>
<dbReference type="InterPro" id="IPR002941">
    <property type="entry name" value="DNA_methylase_N4/N6"/>
</dbReference>
<evidence type="ECO:0000259" key="6">
    <source>
        <dbReference type="Pfam" id="PF01555"/>
    </source>
</evidence>
<keyword evidence="2" id="KW-0489">Methyltransferase</keyword>
<sequence length="258" mass="30196">MIEENKLYNGDCFRLMKDIPDKSIDMILSDPPYACLNKSNKDARWDKEINLQELWKQYERIIKDNGAILLFGQGLFAAKLIMSNPRLYKFDIVWNKVRKTGFLNAKKMPMRQHEQILVFYKKLPTYNPQKVKCEPHQRNHSRGNGTHKETNRNYGKYGKAEDIITDEKYPSSIITFAKGHGKEDWLHPTAKPIELLRYLIRTYSNEGDLVLDNFAGSGSTCIAAIKENRKFIGMEMDNHFFEVADERIKNELREPKLF</sequence>
<dbReference type="EC" id="2.1.1.-" evidence="4"/>
<protein>
    <recommendedName>
        <fullName evidence="4">Methyltransferase</fullName>
        <ecNumber evidence="4">2.1.1.-</ecNumber>
    </recommendedName>
</protein>
<evidence type="ECO:0000256" key="2">
    <source>
        <dbReference type="ARBA" id="ARBA00022603"/>
    </source>
</evidence>
<comment type="similarity">
    <text evidence="1 4">Belongs to the N(4)/N(6)-methyltransferase family.</text>
</comment>
<name>A0A096AUH0_9BACT</name>
<dbReference type="RefSeq" id="WP_036882223.1">
    <property type="nucleotide sequence ID" value="NZ_JRNR01000004.1"/>
</dbReference>
<dbReference type="PROSITE" id="PS00092">
    <property type="entry name" value="N6_MTASE"/>
    <property type="match status" value="1"/>
</dbReference>
<dbReference type="EMBL" id="JRNR01000004">
    <property type="protein sequence ID" value="KGF50361.1"/>
    <property type="molecule type" value="Genomic_DNA"/>
</dbReference>
<dbReference type="GO" id="GO:0009007">
    <property type="term" value="F:site-specific DNA-methyltransferase (adenine-specific) activity"/>
    <property type="evidence" value="ECO:0007669"/>
    <property type="project" value="TreeGrafter"/>
</dbReference>
<evidence type="ECO:0000256" key="4">
    <source>
        <dbReference type="RuleBase" id="RU362026"/>
    </source>
</evidence>
<dbReference type="AlphaFoldDB" id="A0A096AUH0"/>